<accession>A0A4U0YQP6</accession>
<gene>
    <name evidence="2" type="ORF">FA869_09440</name>
</gene>
<reference evidence="2 3" key="1">
    <citation type="submission" date="2019-04" db="EMBL/GenBank/DDBJ databases">
        <title>Crypto-aerobic microbial life in anoxic (sulfidic) marine sediments.</title>
        <authorList>
            <person name="Bhattacharya S."/>
            <person name="Roy C."/>
            <person name="Mondal N."/>
            <person name="Sarkar J."/>
            <person name="Mandal S."/>
            <person name="Rameez M.J."/>
            <person name="Ghosh W."/>
        </authorList>
    </citation>
    <scope>NUCLEOTIDE SEQUENCE [LARGE SCALE GENOMIC DNA]</scope>
    <source>
        <strain evidence="2 3">SBBB</strain>
    </source>
</reference>
<organism evidence="2 3">
    <name type="scientific">Halopseudomonas bauzanensis</name>
    <dbReference type="NCBI Taxonomy" id="653930"/>
    <lineage>
        <taxon>Bacteria</taxon>
        <taxon>Pseudomonadati</taxon>
        <taxon>Pseudomonadota</taxon>
        <taxon>Gammaproteobacteria</taxon>
        <taxon>Pseudomonadales</taxon>
        <taxon>Pseudomonadaceae</taxon>
        <taxon>Halopseudomonas</taxon>
    </lineage>
</organism>
<dbReference type="Proteomes" id="UP000305198">
    <property type="component" value="Unassembled WGS sequence"/>
</dbReference>
<dbReference type="OrthoDB" id="7024643at2"/>
<evidence type="ECO:0000313" key="3">
    <source>
        <dbReference type="Proteomes" id="UP000305198"/>
    </source>
</evidence>
<dbReference type="AlphaFoldDB" id="A0A4U0YQP6"/>
<evidence type="ECO:0000256" key="1">
    <source>
        <dbReference type="SAM" id="MobiDB-lite"/>
    </source>
</evidence>
<evidence type="ECO:0000313" key="2">
    <source>
        <dbReference type="EMBL" id="TKA91333.1"/>
    </source>
</evidence>
<dbReference type="EMBL" id="SWAV01000003">
    <property type="protein sequence ID" value="TKA91333.1"/>
    <property type="molecule type" value="Genomic_DNA"/>
</dbReference>
<name>A0A4U0YQP6_9GAMM</name>
<dbReference type="PROSITE" id="PS51257">
    <property type="entry name" value="PROKAR_LIPOPROTEIN"/>
    <property type="match status" value="1"/>
</dbReference>
<protein>
    <recommendedName>
        <fullName evidence="4">Lipoprotein</fullName>
    </recommendedName>
</protein>
<dbReference type="RefSeq" id="WP_074781151.1">
    <property type="nucleotide sequence ID" value="NZ_FOGN01000007.1"/>
</dbReference>
<sequence>MRLTYLLVPAFALMLAGCGPDDNDRTNEENAMPPSAEPQSNMGQPADDGMNSTAPATGTDTTQ</sequence>
<comment type="caution">
    <text evidence="2">The sequence shown here is derived from an EMBL/GenBank/DDBJ whole genome shotgun (WGS) entry which is preliminary data.</text>
</comment>
<feature type="compositionally biased region" description="Polar residues" evidence="1">
    <location>
        <begin position="50"/>
        <end position="63"/>
    </location>
</feature>
<proteinExistence type="predicted"/>
<feature type="region of interest" description="Disordered" evidence="1">
    <location>
        <begin position="17"/>
        <end position="63"/>
    </location>
</feature>
<evidence type="ECO:0008006" key="4">
    <source>
        <dbReference type="Google" id="ProtNLM"/>
    </source>
</evidence>